<accession>A0A7C4YF54</accession>
<feature type="transmembrane region" description="Helical" evidence="1">
    <location>
        <begin position="12"/>
        <end position="35"/>
    </location>
</feature>
<keyword evidence="1" id="KW-0812">Transmembrane</keyword>
<gene>
    <name evidence="2" type="ORF">ENV67_01520</name>
</gene>
<protein>
    <submittedName>
        <fullName evidence="2">Uncharacterized protein</fullName>
    </submittedName>
</protein>
<dbReference type="AlphaFoldDB" id="A0A7C4YF54"/>
<organism evidence="2">
    <name type="scientific">candidate division WOR-3 bacterium</name>
    <dbReference type="NCBI Taxonomy" id="2052148"/>
    <lineage>
        <taxon>Bacteria</taxon>
        <taxon>Bacteria division WOR-3</taxon>
    </lineage>
</organism>
<proteinExistence type="predicted"/>
<reference evidence="2" key="1">
    <citation type="journal article" date="2020" name="mSystems">
        <title>Genome- and Community-Level Interaction Insights into Carbon Utilization and Element Cycling Functions of Hydrothermarchaeota in Hydrothermal Sediment.</title>
        <authorList>
            <person name="Zhou Z."/>
            <person name="Liu Y."/>
            <person name="Xu W."/>
            <person name="Pan J."/>
            <person name="Luo Z.H."/>
            <person name="Li M."/>
        </authorList>
    </citation>
    <scope>NUCLEOTIDE SEQUENCE [LARGE SCALE GENOMIC DNA]</scope>
    <source>
        <strain evidence="2">SpSt-780</strain>
    </source>
</reference>
<dbReference type="EMBL" id="DTHG01000018">
    <property type="protein sequence ID" value="HGW91206.1"/>
    <property type="molecule type" value="Genomic_DNA"/>
</dbReference>
<comment type="caution">
    <text evidence="2">The sequence shown here is derived from an EMBL/GenBank/DDBJ whole genome shotgun (WGS) entry which is preliminary data.</text>
</comment>
<name>A0A7C4YF54_UNCW3</name>
<feature type="transmembrane region" description="Helical" evidence="1">
    <location>
        <begin position="55"/>
        <end position="74"/>
    </location>
</feature>
<evidence type="ECO:0000313" key="2">
    <source>
        <dbReference type="EMBL" id="HGW91206.1"/>
    </source>
</evidence>
<keyword evidence="1" id="KW-1133">Transmembrane helix</keyword>
<keyword evidence="1" id="KW-0472">Membrane</keyword>
<evidence type="ECO:0000256" key="1">
    <source>
        <dbReference type="SAM" id="Phobius"/>
    </source>
</evidence>
<sequence>MRKCIIIGFIPGLFIFAIGLFVLSLLILKLLWAWVIPDIFPGAVATGLVAGKISWYTSLKLAILITIIGGIIGYKKS</sequence>